<evidence type="ECO:0000313" key="9">
    <source>
        <dbReference type="Proteomes" id="UP000563898"/>
    </source>
</evidence>
<comment type="caution">
    <text evidence="8">The sequence shown here is derived from an EMBL/GenBank/DDBJ whole genome shotgun (WGS) entry which is preliminary data.</text>
</comment>
<dbReference type="EMBL" id="JAAXPC010000003">
    <property type="protein sequence ID" value="NKY01445.1"/>
    <property type="molecule type" value="Genomic_DNA"/>
</dbReference>
<dbReference type="GO" id="GO:0051537">
    <property type="term" value="F:2 iron, 2 sulfur cluster binding"/>
    <property type="evidence" value="ECO:0007669"/>
    <property type="project" value="UniProtKB-KW"/>
</dbReference>
<dbReference type="Pfam" id="PF00848">
    <property type="entry name" value="Ring_hydroxyl_A"/>
    <property type="match status" value="1"/>
</dbReference>
<evidence type="ECO:0000259" key="7">
    <source>
        <dbReference type="PROSITE" id="PS51296"/>
    </source>
</evidence>
<dbReference type="RefSeq" id="WP_006373080.1">
    <property type="nucleotide sequence ID" value="NZ_JAAXPC010000003.1"/>
</dbReference>
<dbReference type="InterPro" id="IPR036922">
    <property type="entry name" value="Rieske_2Fe-2S_sf"/>
</dbReference>
<name>A0A846WI84_9ACTN</name>
<dbReference type="Gene3D" id="2.102.10.10">
    <property type="entry name" value="Rieske [2Fe-2S] iron-sulphur domain"/>
    <property type="match status" value="1"/>
</dbReference>
<proteinExistence type="predicted"/>
<protein>
    <submittedName>
        <fullName evidence="8">Aromatic ring-hydroxylating dioxygenase subunit alpha</fullName>
    </submittedName>
</protein>
<dbReference type="PANTHER" id="PTHR43756">
    <property type="entry name" value="CHOLINE MONOOXYGENASE, CHLOROPLASTIC"/>
    <property type="match status" value="1"/>
</dbReference>
<dbReference type="InterPro" id="IPR017941">
    <property type="entry name" value="Rieske_2Fe-2S"/>
</dbReference>
<keyword evidence="4" id="KW-0560">Oxidoreductase</keyword>
<dbReference type="CDD" id="cd03469">
    <property type="entry name" value="Rieske_RO_Alpha_N"/>
    <property type="match status" value="1"/>
</dbReference>
<reference evidence="8 9" key="1">
    <citation type="submission" date="2020-04" db="EMBL/GenBank/DDBJ databases">
        <title>MicrobeNet Type strains.</title>
        <authorList>
            <person name="Nicholson A.C."/>
        </authorList>
    </citation>
    <scope>NUCLEOTIDE SEQUENCE [LARGE SCALE GENOMIC DNA]</scope>
    <source>
        <strain evidence="8 9">ATCC BAA-14</strain>
    </source>
</reference>
<dbReference type="GO" id="GO:0004497">
    <property type="term" value="F:monooxygenase activity"/>
    <property type="evidence" value="ECO:0007669"/>
    <property type="project" value="UniProtKB-ARBA"/>
</dbReference>
<dbReference type="GO" id="GO:0016705">
    <property type="term" value="F:oxidoreductase activity, acting on paired donors, with incorporation or reduction of molecular oxygen"/>
    <property type="evidence" value="ECO:0007669"/>
    <property type="project" value="UniProtKB-ARBA"/>
</dbReference>
<gene>
    <name evidence="8" type="ORF">HGA05_07660</name>
</gene>
<evidence type="ECO:0000256" key="6">
    <source>
        <dbReference type="ARBA" id="ARBA00023014"/>
    </source>
</evidence>
<dbReference type="GO" id="GO:0051213">
    <property type="term" value="F:dioxygenase activity"/>
    <property type="evidence" value="ECO:0007669"/>
    <property type="project" value="UniProtKB-KW"/>
</dbReference>
<sequence length="406" mass="46631">MTTDTTTMPPDVWSERIQERRTRALRGLLAHLDGSRTDQWARITHTEPDDFRDHRRAELERDRVFGEVPFIVAHSSEVAERNDFVSVDLPRNKVVVIRQRDGGVKALVNACRHRGAQLVTEPAGKCRLFSCPYHRWSYDPDGRLRTVTLDDTFGDFDRGDFGLVPIPVEERHGFIWVIDNADREIDVAAWLGPELDAILAEYRIDQLVSIDPHTYERPVNWKIMQDGFLDNYHVKYAHPNTAGKMLHTNAVVLEELGSSFWFLTARKSIDQFIGHDVDWDRSMEGHTIESCFLAPNTMLLKHATHFELLTFRPVGADPHRSIMQMRIMAPSVEASGLSPEHWTKRWAKNWGLLIAILHDEDFPILDGSQEALTSQDMGTMLLGRNEIASHLFRREIDRLIALEPSR</sequence>
<evidence type="ECO:0000256" key="2">
    <source>
        <dbReference type="ARBA" id="ARBA00022714"/>
    </source>
</evidence>
<dbReference type="AlphaFoldDB" id="A0A846WI84"/>
<keyword evidence="2" id="KW-0001">2Fe-2S</keyword>
<evidence type="ECO:0000313" key="8">
    <source>
        <dbReference type="EMBL" id="NKY01445.1"/>
    </source>
</evidence>
<comment type="cofactor">
    <cofactor evidence="1">
        <name>Fe cation</name>
        <dbReference type="ChEBI" id="CHEBI:24875"/>
    </cofactor>
</comment>
<dbReference type="InterPro" id="IPR001663">
    <property type="entry name" value="Rng_hydr_dOase-A"/>
</dbReference>
<dbReference type="SUPFAM" id="SSF55961">
    <property type="entry name" value="Bet v1-like"/>
    <property type="match status" value="1"/>
</dbReference>
<keyword evidence="8" id="KW-0223">Dioxygenase</keyword>
<dbReference type="SUPFAM" id="SSF50022">
    <property type="entry name" value="ISP domain"/>
    <property type="match status" value="1"/>
</dbReference>
<feature type="domain" description="Rieske" evidence="7">
    <location>
        <begin position="70"/>
        <end position="177"/>
    </location>
</feature>
<dbReference type="InterPro" id="IPR015879">
    <property type="entry name" value="Ring_hydroxy_dOase_asu_C_dom"/>
</dbReference>
<dbReference type="Proteomes" id="UP000563898">
    <property type="component" value="Unassembled WGS sequence"/>
</dbReference>
<keyword evidence="3" id="KW-0479">Metal-binding</keyword>
<evidence type="ECO:0000256" key="5">
    <source>
        <dbReference type="ARBA" id="ARBA00023004"/>
    </source>
</evidence>
<dbReference type="PRINTS" id="PR00090">
    <property type="entry name" value="RNGDIOXGNASE"/>
</dbReference>
<evidence type="ECO:0000256" key="4">
    <source>
        <dbReference type="ARBA" id="ARBA00023002"/>
    </source>
</evidence>
<dbReference type="PROSITE" id="PS51296">
    <property type="entry name" value="RIESKE"/>
    <property type="match status" value="1"/>
</dbReference>
<dbReference type="GO" id="GO:0005506">
    <property type="term" value="F:iron ion binding"/>
    <property type="evidence" value="ECO:0007669"/>
    <property type="project" value="InterPro"/>
</dbReference>
<keyword evidence="6" id="KW-0411">Iron-sulfur</keyword>
<evidence type="ECO:0000256" key="1">
    <source>
        <dbReference type="ARBA" id="ARBA00001962"/>
    </source>
</evidence>
<dbReference type="Gene3D" id="3.90.380.10">
    <property type="entry name" value="Naphthalene 1,2-dioxygenase Alpha Subunit, Chain A, domain 1"/>
    <property type="match status" value="2"/>
</dbReference>
<dbReference type="PANTHER" id="PTHR43756:SF5">
    <property type="entry name" value="CHOLINE MONOOXYGENASE, CHLOROPLASTIC"/>
    <property type="match status" value="1"/>
</dbReference>
<keyword evidence="5" id="KW-0408">Iron</keyword>
<evidence type="ECO:0000256" key="3">
    <source>
        <dbReference type="ARBA" id="ARBA00022723"/>
    </source>
</evidence>
<organism evidence="8 9">
    <name type="scientific">Gordonia polyisoprenivorans</name>
    <dbReference type="NCBI Taxonomy" id="84595"/>
    <lineage>
        <taxon>Bacteria</taxon>
        <taxon>Bacillati</taxon>
        <taxon>Actinomycetota</taxon>
        <taxon>Actinomycetes</taxon>
        <taxon>Mycobacteriales</taxon>
        <taxon>Gordoniaceae</taxon>
        <taxon>Gordonia</taxon>
    </lineage>
</organism>
<accession>A0A846WI84</accession>
<dbReference type="Pfam" id="PF00355">
    <property type="entry name" value="Rieske"/>
    <property type="match status" value="1"/>
</dbReference>